<dbReference type="EMBL" id="PCVG01000083">
    <property type="protein sequence ID" value="PIQ68060.1"/>
    <property type="molecule type" value="Genomic_DNA"/>
</dbReference>
<gene>
    <name evidence="2" type="ORF">COV91_06055</name>
</gene>
<accession>A0A2H0K9Y0</accession>
<comment type="caution">
    <text evidence="2">The sequence shown here is derived from an EMBL/GenBank/DDBJ whole genome shotgun (WGS) entry which is preliminary data.</text>
</comment>
<reference evidence="2 3" key="1">
    <citation type="submission" date="2017-09" db="EMBL/GenBank/DDBJ databases">
        <title>Depth-based differentiation of microbial function through sediment-hosted aquifers and enrichment of novel symbionts in the deep terrestrial subsurface.</title>
        <authorList>
            <person name="Probst A.J."/>
            <person name="Ladd B."/>
            <person name="Jarett J.K."/>
            <person name="Geller-Mcgrath D.E."/>
            <person name="Sieber C.M."/>
            <person name="Emerson J.B."/>
            <person name="Anantharaman K."/>
            <person name="Thomas B.C."/>
            <person name="Malmstrom R."/>
            <person name="Stieglmeier M."/>
            <person name="Klingl A."/>
            <person name="Woyke T."/>
            <person name="Ryan C.M."/>
            <person name="Banfield J.F."/>
        </authorList>
    </citation>
    <scope>NUCLEOTIDE SEQUENCE [LARGE SCALE GENOMIC DNA]</scope>
    <source>
        <strain evidence="2">CG11_big_fil_rev_8_21_14_0_20_46_11</strain>
    </source>
</reference>
<evidence type="ECO:0000256" key="1">
    <source>
        <dbReference type="SAM" id="MobiDB-lite"/>
    </source>
</evidence>
<dbReference type="Proteomes" id="UP000229342">
    <property type="component" value="Unassembled WGS sequence"/>
</dbReference>
<organism evidence="2 3">
    <name type="scientific">Candidatus Taylorbacteria bacterium CG11_big_fil_rev_8_21_14_0_20_46_11</name>
    <dbReference type="NCBI Taxonomy" id="1975025"/>
    <lineage>
        <taxon>Bacteria</taxon>
        <taxon>Candidatus Tayloriibacteriota</taxon>
    </lineage>
</organism>
<name>A0A2H0K9Y0_9BACT</name>
<proteinExistence type="predicted"/>
<evidence type="ECO:0000313" key="2">
    <source>
        <dbReference type="EMBL" id="PIQ68060.1"/>
    </source>
</evidence>
<sequence>MFCEYAKQASRGRENSVATATELFVTKRVLAVLSFSTRLVLLKKAKLARGKPQRKNTTPPAPHRWGNSFIPTPRLTGIVEHAILSLTKQIGKEPSNLKPSSLCFITSILR</sequence>
<feature type="region of interest" description="Disordered" evidence="1">
    <location>
        <begin position="48"/>
        <end position="69"/>
    </location>
</feature>
<dbReference type="AlphaFoldDB" id="A0A2H0K9Y0"/>
<protein>
    <submittedName>
        <fullName evidence="2">Uncharacterized protein</fullName>
    </submittedName>
</protein>
<evidence type="ECO:0000313" key="3">
    <source>
        <dbReference type="Proteomes" id="UP000229342"/>
    </source>
</evidence>